<organism evidence="3">
    <name type="scientific">Candidatus Nitrosarchaeum limnium SFB1</name>
    <dbReference type="NCBI Taxonomy" id="886738"/>
    <lineage>
        <taxon>Archaea</taxon>
        <taxon>Nitrososphaerota</taxon>
        <taxon>Nitrososphaeria</taxon>
        <taxon>Nitrosopumilales</taxon>
        <taxon>Nitrosopumilaceae</taxon>
        <taxon>Nitrosarchaeum</taxon>
    </lineage>
</organism>
<dbReference type="InterPro" id="IPR038763">
    <property type="entry name" value="DHH_sf"/>
</dbReference>
<dbReference type="AlphaFoldDB" id="F3KJW8"/>
<dbReference type="GO" id="GO:0003676">
    <property type="term" value="F:nucleic acid binding"/>
    <property type="evidence" value="ECO:0007669"/>
    <property type="project" value="InterPro"/>
</dbReference>
<dbReference type="Pfam" id="PF02272">
    <property type="entry name" value="DHHA1"/>
    <property type="match status" value="1"/>
</dbReference>
<sequence length="353" mass="39072">MVAAKTKKATKASKKITKTTKKPTKTNPRTKVVCISHKEDADGISSAALIRQAFGGDSILVDYPGQMEAIQKVSTDEKLKSLYICDLGLSKKNQDEFVDLLRILKKNRVTVTYIDHHDIDPKIVKDLEKIKVKMIHDINECTTVQVYNAFKSKLSDHAPFIAACAAITDYMEDRPLGSKLLQIYDRQFALINATVLTYNIVGHQKDPDYLLYLVEELAESKFPHEIPNTFEFAQIQVEKLALIIAKVKQGMKTMKNIGYMEIMDSGASGAVNFVLGLSGKDVGVAYKERIDHGIYAVSVRGSKSCKIHLGKIVNLLATELGGSGGGHDKACGAVIPKPKIQTFLKEFNKKLNQ</sequence>
<protein>
    <submittedName>
        <fullName evidence="3">Phosphoesterase DHHA1</fullName>
    </submittedName>
</protein>
<evidence type="ECO:0000313" key="3">
    <source>
        <dbReference type="EMBL" id="EGG42332.1"/>
    </source>
</evidence>
<dbReference type="SUPFAM" id="SSF64182">
    <property type="entry name" value="DHH phosphoesterases"/>
    <property type="match status" value="1"/>
</dbReference>
<dbReference type="STRING" id="886738.Nlim_0777"/>
<proteinExistence type="predicted"/>
<dbReference type="HOGENOM" id="CLU_071985_0_0_2"/>
<name>F3KJW8_9ARCH</name>
<evidence type="ECO:0000256" key="1">
    <source>
        <dbReference type="SAM" id="MobiDB-lite"/>
    </source>
</evidence>
<dbReference type="Proteomes" id="UP000004348">
    <property type="component" value="Chromosome"/>
</dbReference>
<feature type="compositionally biased region" description="Basic residues" evidence="1">
    <location>
        <begin position="1"/>
        <end position="24"/>
    </location>
</feature>
<reference evidence="3" key="1">
    <citation type="journal article" date="2011" name="PLoS ONE">
        <title>Genome of a low-salinity ammonia-oxidizing archaeon determined by single-cell and metagenomic analysis.</title>
        <authorList>
            <person name="Blainey P.C."/>
            <person name="Mosier A.C."/>
            <person name="Potanina A."/>
            <person name="Francis C.A."/>
            <person name="Quake S.R."/>
        </authorList>
    </citation>
    <scope>NUCLEOTIDE SEQUENCE [LARGE SCALE GENOMIC DNA]</scope>
    <source>
        <strain evidence="3">SFB1</strain>
    </source>
</reference>
<accession>F3KJW8</accession>
<dbReference type="EMBL" id="AEGP01000030">
    <property type="protein sequence ID" value="EGG42332.1"/>
    <property type="molecule type" value="Genomic_DNA"/>
</dbReference>
<dbReference type="PANTHER" id="PTHR42146">
    <property type="entry name" value="3',5'-CYCLIC-NUCLEOTIDE PHOSPHODIESTERASE"/>
    <property type="match status" value="1"/>
</dbReference>
<gene>
    <name evidence="3" type="ORF">Nlim_0777</name>
</gene>
<dbReference type="PATRIC" id="fig|886738.10.peg.861"/>
<dbReference type="PANTHER" id="PTHR42146:SF1">
    <property type="entry name" value="OLIGORIBONUCLEASE NRNB"/>
    <property type="match status" value="1"/>
</dbReference>
<feature type="region of interest" description="Disordered" evidence="1">
    <location>
        <begin position="1"/>
        <end position="27"/>
    </location>
</feature>
<dbReference type="InterPro" id="IPR052968">
    <property type="entry name" value="Nucleotide_metab_enz"/>
</dbReference>
<dbReference type="InterPro" id="IPR003156">
    <property type="entry name" value="DHHA1_dom"/>
</dbReference>
<comment type="caution">
    <text evidence="3">The sequence shown here is derived from an EMBL/GenBank/DDBJ whole genome shotgun (WGS) entry which is preliminary data.</text>
</comment>
<evidence type="ECO:0000259" key="2">
    <source>
        <dbReference type="Pfam" id="PF02272"/>
    </source>
</evidence>
<dbReference type="Gene3D" id="3.10.310.30">
    <property type="match status" value="1"/>
</dbReference>
<feature type="domain" description="DHHA1" evidence="2">
    <location>
        <begin position="268"/>
        <end position="352"/>
    </location>
</feature>